<dbReference type="Proteomes" id="UP000005801">
    <property type="component" value="Unassembled WGS sequence"/>
</dbReference>
<sequence>MLFAFVFGMFALIGGPFILEGWREHQLLQNGEQAIATVIVLEDTGDRANENPIVQMTVEVAPEGRSPYRAQLRTPISVVALQNYRAGGKVYVRYDPEDPKQVALVGPVLEPPAPAAPPAAAPAPGGSAEASAAAPGAPAAAPAAPAEASAAAPPAAAGDQAP</sequence>
<dbReference type="EMBL" id="ABCS01000048">
    <property type="protein sequence ID" value="EDM77328.1"/>
    <property type="molecule type" value="Genomic_DNA"/>
</dbReference>
<feature type="compositionally biased region" description="Pro residues" evidence="1">
    <location>
        <begin position="109"/>
        <end position="121"/>
    </location>
</feature>
<gene>
    <name evidence="2" type="ORF">PPSIR1_26463</name>
</gene>
<evidence type="ECO:0000313" key="2">
    <source>
        <dbReference type="EMBL" id="EDM77328.1"/>
    </source>
</evidence>
<feature type="region of interest" description="Disordered" evidence="1">
    <location>
        <begin position="106"/>
        <end position="162"/>
    </location>
</feature>
<proteinExistence type="predicted"/>
<protein>
    <recommendedName>
        <fullName evidence="4">DUF3592 domain-containing protein</fullName>
    </recommendedName>
</protein>
<comment type="caution">
    <text evidence="2">The sequence shown here is derived from an EMBL/GenBank/DDBJ whole genome shotgun (WGS) entry which is preliminary data.</text>
</comment>
<dbReference type="STRING" id="391625.PPSIR1_26463"/>
<dbReference type="AlphaFoldDB" id="A6GA03"/>
<organism evidence="2 3">
    <name type="scientific">Plesiocystis pacifica SIR-1</name>
    <dbReference type="NCBI Taxonomy" id="391625"/>
    <lineage>
        <taxon>Bacteria</taxon>
        <taxon>Pseudomonadati</taxon>
        <taxon>Myxococcota</taxon>
        <taxon>Polyangia</taxon>
        <taxon>Nannocystales</taxon>
        <taxon>Nannocystaceae</taxon>
        <taxon>Plesiocystis</taxon>
    </lineage>
</organism>
<feature type="compositionally biased region" description="Low complexity" evidence="1">
    <location>
        <begin position="122"/>
        <end position="162"/>
    </location>
</feature>
<name>A6GA03_9BACT</name>
<keyword evidence="3" id="KW-1185">Reference proteome</keyword>
<accession>A6GA03</accession>
<evidence type="ECO:0000256" key="1">
    <source>
        <dbReference type="SAM" id="MobiDB-lite"/>
    </source>
</evidence>
<evidence type="ECO:0000313" key="3">
    <source>
        <dbReference type="Proteomes" id="UP000005801"/>
    </source>
</evidence>
<evidence type="ECO:0008006" key="4">
    <source>
        <dbReference type="Google" id="ProtNLM"/>
    </source>
</evidence>
<reference evidence="2 3" key="1">
    <citation type="submission" date="2007-06" db="EMBL/GenBank/DDBJ databases">
        <authorList>
            <person name="Shimkets L."/>
            <person name="Ferriera S."/>
            <person name="Johnson J."/>
            <person name="Kravitz S."/>
            <person name="Beeson K."/>
            <person name="Sutton G."/>
            <person name="Rogers Y.-H."/>
            <person name="Friedman R."/>
            <person name="Frazier M."/>
            <person name="Venter J.C."/>
        </authorList>
    </citation>
    <scope>NUCLEOTIDE SEQUENCE [LARGE SCALE GENOMIC DNA]</scope>
    <source>
        <strain evidence="2 3">SIR-1</strain>
    </source>
</reference>